<keyword evidence="8" id="KW-1185">Reference proteome</keyword>
<dbReference type="EMBL" id="JADIKM010000001">
    <property type="protein sequence ID" value="MFK2902686.1"/>
    <property type="molecule type" value="Genomic_DNA"/>
</dbReference>
<reference evidence="7 8" key="1">
    <citation type="submission" date="2020-10" db="EMBL/GenBank/DDBJ databases">
        <title>Phylogeny of dyella-like bacteria.</title>
        <authorList>
            <person name="Fu J."/>
        </authorList>
    </citation>
    <scope>NUCLEOTIDE SEQUENCE [LARGE SCALE GENOMIC DNA]</scope>
    <source>
        <strain evidence="7 8">Gsoil3046</strain>
    </source>
</reference>
<sequence length="261" mass="26951">MSALAMVRLESRRLFVRPLAWVLGALTLGELAWRFVLLLGNFLAAQVKLAALPAGPGYTDLVAVPLLSSLFTGGLVPFGLAELALLVVPLLTMSSVAGERSNGTLPLLLASGLSPARIVLGKYLAVLGWLALWLALALAMPLSLAHGTALDWGKLAAAALGLALLLALLAAIGLACSSFASHPAIAATASLVITLTLCCVNLGAQAAGVDNGAIHWLALGTHLEPLLRGLVATDDVLWFVLLAALALVLAIRRLASDRERG</sequence>
<evidence type="ECO:0000256" key="1">
    <source>
        <dbReference type="ARBA" id="ARBA00004141"/>
    </source>
</evidence>
<evidence type="ECO:0000313" key="8">
    <source>
        <dbReference type="Proteomes" id="UP001620460"/>
    </source>
</evidence>
<proteinExistence type="predicted"/>
<protein>
    <submittedName>
        <fullName evidence="7">ABC transporter permease</fullName>
    </submittedName>
</protein>
<comment type="caution">
    <text evidence="7">The sequence shown here is derived from an EMBL/GenBank/DDBJ whole genome shotgun (WGS) entry which is preliminary data.</text>
</comment>
<feature type="transmembrane region" description="Helical" evidence="5">
    <location>
        <begin position="184"/>
        <end position="204"/>
    </location>
</feature>
<evidence type="ECO:0000256" key="4">
    <source>
        <dbReference type="ARBA" id="ARBA00023136"/>
    </source>
</evidence>
<feature type="transmembrane region" description="Helical" evidence="5">
    <location>
        <begin position="21"/>
        <end position="44"/>
    </location>
</feature>
<evidence type="ECO:0000256" key="2">
    <source>
        <dbReference type="ARBA" id="ARBA00022692"/>
    </source>
</evidence>
<gene>
    <name evidence="7" type="ORF">ISP17_01825</name>
</gene>
<feature type="transmembrane region" description="Helical" evidence="5">
    <location>
        <begin position="236"/>
        <end position="255"/>
    </location>
</feature>
<keyword evidence="3 5" id="KW-1133">Transmembrane helix</keyword>
<organism evidence="7 8">
    <name type="scientific">Dyella ginsengisoli</name>
    <dbReference type="NCBI Taxonomy" id="363848"/>
    <lineage>
        <taxon>Bacteria</taxon>
        <taxon>Pseudomonadati</taxon>
        <taxon>Pseudomonadota</taxon>
        <taxon>Gammaproteobacteria</taxon>
        <taxon>Lysobacterales</taxon>
        <taxon>Rhodanobacteraceae</taxon>
        <taxon>Dyella</taxon>
    </lineage>
</organism>
<keyword evidence="2 5" id="KW-0812">Transmembrane</keyword>
<feature type="transmembrane region" description="Helical" evidence="5">
    <location>
        <begin position="64"/>
        <end position="91"/>
    </location>
</feature>
<feature type="domain" description="ABC-2 type transporter transmembrane" evidence="6">
    <location>
        <begin position="69"/>
        <end position="200"/>
    </location>
</feature>
<evidence type="ECO:0000256" key="3">
    <source>
        <dbReference type="ARBA" id="ARBA00022989"/>
    </source>
</evidence>
<dbReference type="Pfam" id="PF12698">
    <property type="entry name" value="ABC2_membrane_3"/>
    <property type="match status" value="1"/>
</dbReference>
<evidence type="ECO:0000313" key="7">
    <source>
        <dbReference type="EMBL" id="MFK2902686.1"/>
    </source>
</evidence>
<keyword evidence="4 5" id="KW-0472">Membrane</keyword>
<dbReference type="RefSeq" id="WP_404629806.1">
    <property type="nucleotide sequence ID" value="NZ_JADIKM010000001.1"/>
</dbReference>
<comment type="subcellular location">
    <subcellularLocation>
        <location evidence="1">Membrane</location>
        <topology evidence="1">Multi-pass membrane protein</topology>
    </subcellularLocation>
</comment>
<dbReference type="PANTHER" id="PTHR43471">
    <property type="entry name" value="ABC TRANSPORTER PERMEASE"/>
    <property type="match status" value="1"/>
</dbReference>
<evidence type="ECO:0000259" key="6">
    <source>
        <dbReference type="Pfam" id="PF12698"/>
    </source>
</evidence>
<dbReference type="Proteomes" id="UP001620460">
    <property type="component" value="Unassembled WGS sequence"/>
</dbReference>
<dbReference type="InterPro" id="IPR013525">
    <property type="entry name" value="ABC2_TM"/>
</dbReference>
<feature type="transmembrane region" description="Helical" evidence="5">
    <location>
        <begin position="156"/>
        <end position="177"/>
    </location>
</feature>
<name>A0ABW8JNI1_9GAMM</name>
<evidence type="ECO:0000256" key="5">
    <source>
        <dbReference type="SAM" id="Phobius"/>
    </source>
</evidence>
<feature type="transmembrane region" description="Helical" evidence="5">
    <location>
        <begin position="123"/>
        <end position="144"/>
    </location>
</feature>
<accession>A0ABW8JNI1</accession>